<dbReference type="InterPro" id="IPR042097">
    <property type="entry name" value="Aminopeptidase_N-like_N_sf"/>
</dbReference>
<evidence type="ECO:0000256" key="2">
    <source>
        <dbReference type="ARBA" id="ARBA00010937"/>
    </source>
</evidence>
<feature type="domain" description="Peptidase M1 membrane alanine aminopeptidase" evidence="7">
    <location>
        <begin position="336"/>
        <end position="451"/>
    </location>
</feature>
<gene>
    <name evidence="8" type="ORF">K7432_008111</name>
</gene>
<comment type="caution">
    <text evidence="8">The sequence shown here is derived from an EMBL/GenBank/DDBJ whole genome shotgun (WGS) entry which is preliminary data.</text>
</comment>
<dbReference type="Gene3D" id="1.10.390.10">
    <property type="entry name" value="Neutral Protease Domain 2"/>
    <property type="match status" value="1"/>
</dbReference>
<dbReference type="Proteomes" id="UP001479436">
    <property type="component" value="Unassembled WGS sequence"/>
</dbReference>
<keyword evidence="4" id="KW-0805">Transcription regulation</keyword>
<comment type="similarity">
    <text evidence="2">Belongs to the TAF2 family.</text>
</comment>
<dbReference type="SUPFAM" id="SSF55486">
    <property type="entry name" value="Metalloproteases ('zincins'), catalytic domain"/>
    <property type="match status" value="1"/>
</dbReference>
<evidence type="ECO:0000256" key="1">
    <source>
        <dbReference type="ARBA" id="ARBA00004123"/>
    </source>
</evidence>
<dbReference type="PANTHER" id="PTHR15137:SF9">
    <property type="entry name" value="TRANSCRIPTION INITIATION FACTOR TFIID SUBUNIT 2"/>
    <property type="match status" value="1"/>
</dbReference>
<protein>
    <recommendedName>
        <fullName evidence="3">Transcription initiation factor TFIID subunit 2</fullName>
    </recommendedName>
</protein>
<organism evidence="8 9">
    <name type="scientific">Basidiobolus ranarum</name>
    <dbReference type="NCBI Taxonomy" id="34480"/>
    <lineage>
        <taxon>Eukaryota</taxon>
        <taxon>Fungi</taxon>
        <taxon>Fungi incertae sedis</taxon>
        <taxon>Zoopagomycota</taxon>
        <taxon>Entomophthoromycotina</taxon>
        <taxon>Basidiobolomycetes</taxon>
        <taxon>Basidiobolales</taxon>
        <taxon>Basidiobolaceae</taxon>
        <taxon>Basidiobolus</taxon>
    </lineage>
</organism>
<evidence type="ECO:0000313" key="8">
    <source>
        <dbReference type="EMBL" id="KAK9711007.1"/>
    </source>
</evidence>
<dbReference type="Gene3D" id="2.60.40.1730">
    <property type="entry name" value="tricorn interacting facor f3 domain"/>
    <property type="match status" value="1"/>
</dbReference>
<accession>A0ABR2W014</accession>
<keyword evidence="6" id="KW-0539">Nucleus</keyword>
<evidence type="ECO:0000313" key="9">
    <source>
        <dbReference type="Proteomes" id="UP001479436"/>
    </source>
</evidence>
<dbReference type="PANTHER" id="PTHR15137">
    <property type="entry name" value="TRANSCRIPTION INITIATION FACTOR TFIID"/>
    <property type="match status" value="1"/>
</dbReference>
<evidence type="ECO:0000259" key="7">
    <source>
        <dbReference type="Pfam" id="PF01433"/>
    </source>
</evidence>
<evidence type="ECO:0000256" key="3">
    <source>
        <dbReference type="ARBA" id="ARBA00017363"/>
    </source>
</evidence>
<evidence type="ECO:0000256" key="6">
    <source>
        <dbReference type="ARBA" id="ARBA00023242"/>
    </source>
</evidence>
<dbReference type="EMBL" id="JASJQH010007309">
    <property type="protein sequence ID" value="KAK9711007.1"/>
    <property type="molecule type" value="Genomic_DNA"/>
</dbReference>
<sequence>MHKLDAPKRAFYLNHQKFVLDIDIKGRTLKGFTELHIIPTTNSLSHVRINARHCDIHNVTVNGVVTSHEYIDIIRNSLLPESTKDKNIFQYHELKRSYHTALYEAEEGELLIHIPEVIDIVQFQENEAPLLDDSNEAYNAMFEGRVMFTPLVIRIDFAVVNPKAGVNFILPDPQVNPYRFPHVYTCNETFPGQVRLWLPCIDRMHERCTWEMEYIVDQTLDSNGETATEEDEALEMVVVSSGELIEQTSHPIEPTKKIFHYILAIPSPAFSISFAAGPFEVVKLSSSDGQVERSSEDTTGKSTREIFMNTDDSEGTSGMFAFCLPGWIDETANSCEFLNKALEFYAQELGSYPYSSFKLVFVEDSPDIMMYSATMTIASTHLLHGDDIIDQAYETRRHLSLALAKQWFGIHVVPKYGADLWLTVGLANYATSLLIKHLHGNNEYRFRMKKDIDKVCELDVDRPPLYNVNLAYPVDPDDYNFMQLKAPLVLFVLGKRMMKGGPSLGIHRAIPKVLVAAMSGELGSGNALSTNWFLKVCRKVSGVDNKPFAEQWIYPLRVFFLKFWDICFIQLYVATCLTFRDFLNFSILLAADVRYFALHIRLIERRW</sequence>
<dbReference type="InterPro" id="IPR027268">
    <property type="entry name" value="Peptidase_M4/M1_CTD_sf"/>
</dbReference>
<proteinExistence type="inferred from homology"/>
<keyword evidence="9" id="KW-1185">Reference proteome</keyword>
<dbReference type="SUPFAM" id="SSF63737">
    <property type="entry name" value="Leukotriene A4 hydrolase N-terminal domain"/>
    <property type="match status" value="1"/>
</dbReference>
<comment type="subcellular location">
    <subcellularLocation>
        <location evidence="1">Nucleus</location>
    </subcellularLocation>
</comment>
<dbReference type="InterPro" id="IPR037813">
    <property type="entry name" value="TAF2"/>
</dbReference>
<dbReference type="InterPro" id="IPR014782">
    <property type="entry name" value="Peptidase_M1_dom"/>
</dbReference>
<keyword evidence="5" id="KW-0804">Transcription</keyword>
<dbReference type="Pfam" id="PF01433">
    <property type="entry name" value="Peptidase_M1"/>
    <property type="match status" value="1"/>
</dbReference>
<evidence type="ECO:0000256" key="5">
    <source>
        <dbReference type="ARBA" id="ARBA00023163"/>
    </source>
</evidence>
<reference evidence="8 9" key="1">
    <citation type="submission" date="2023-04" db="EMBL/GenBank/DDBJ databases">
        <title>Genome of Basidiobolus ranarum AG-B5.</title>
        <authorList>
            <person name="Stajich J.E."/>
            <person name="Carter-House D."/>
            <person name="Gryganskyi A."/>
        </authorList>
    </citation>
    <scope>NUCLEOTIDE SEQUENCE [LARGE SCALE GENOMIC DNA]</scope>
    <source>
        <strain evidence="8 9">AG-B5</strain>
    </source>
</reference>
<name>A0ABR2W014_9FUNG</name>
<dbReference type="CDD" id="cd09839">
    <property type="entry name" value="M1_like_TAF2"/>
    <property type="match status" value="1"/>
</dbReference>
<evidence type="ECO:0000256" key="4">
    <source>
        <dbReference type="ARBA" id="ARBA00023015"/>
    </source>
</evidence>